<feature type="transmembrane region" description="Helical" evidence="1">
    <location>
        <begin position="31"/>
        <end position="52"/>
    </location>
</feature>
<keyword evidence="1" id="KW-0472">Membrane</keyword>
<gene>
    <name evidence="2" type="ORF">NYZ96_00820</name>
</gene>
<sequence length="190" mass="21143">MKLAGFVFGLVATWALHKWAPGVISSVVSVAGLTTILSGVATVLTSTWLLAFNRLSAFEKLEDLTADQRKHAQARARTFRRGILQTFAVNAVALISVFAAVPLDAHISIGTFSVGYILPPIVCMWFFGFAQSIKILHNIDESRIAIVEAQLAEKRKAAFLQKLREEEKLRPVDRNDAHLKGYTQTHRYQH</sequence>
<organism evidence="2 3">
    <name type="scientific">Burkholderia gladioli</name>
    <name type="common">Pseudomonas marginata</name>
    <name type="synonym">Phytomonas marginata</name>
    <dbReference type="NCBI Taxonomy" id="28095"/>
    <lineage>
        <taxon>Bacteria</taxon>
        <taxon>Pseudomonadati</taxon>
        <taxon>Pseudomonadota</taxon>
        <taxon>Betaproteobacteria</taxon>
        <taxon>Burkholderiales</taxon>
        <taxon>Burkholderiaceae</taxon>
        <taxon>Burkholderia</taxon>
    </lineage>
</organism>
<evidence type="ECO:0000313" key="3">
    <source>
        <dbReference type="Proteomes" id="UP001059745"/>
    </source>
</evidence>
<dbReference type="EMBL" id="CP104214">
    <property type="protein sequence ID" value="UWX70354.1"/>
    <property type="molecule type" value="Genomic_DNA"/>
</dbReference>
<evidence type="ECO:0000313" key="2">
    <source>
        <dbReference type="EMBL" id="UWX70354.1"/>
    </source>
</evidence>
<feature type="transmembrane region" description="Helical" evidence="1">
    <location>
        <begin position="107"/>
        <end position="127"/>
    </location>
</feature>
<name>A0AB38TTK2_BURGA</name>
<protein>
    <recommendedName>
        <fullName evidence="4">Transmembrane protein</fullName>
    </recommendedName>
</protein>
<dbReference type="RefSeq" id="WP_186100792.1">
    <property type="nucleotide sequence ID" value="NZ_CADEXM010000005.1"/>
</dbReference>
<reference evidence="2" key="1">
    <citation type="submission" date="2022-09" db="EMBL/GenBank/DDBJ databases">
        <title>Genomic of Burkholderia gladioli.</title>
        <authorList>
            <person name="Wu H."/>
        </authorList>
    </citation>
    <scope>NUCLEOTIDE SEQUENCE</scope>
    <source>
        <strain evidence="2">ZN-S4</strain>
    </source>
</reference>
<keyword evidence="1" id="KW-1133">Transmembrane helix</keyword>
<accession>A0AB38TTK2</accession>
<keyword evidence="1" id="KW-0812">Transmembrane</keyword>
<dbReference type="AlphaFoldDB" id="A0AB38TTK2"/>
<evidence type="ECO:0000256" key="1">
    <source>
        <dbReference type="SAM" id="Phobius"/>
    </source>
</evidence>
<proteinExistence type="predicted"/>
<dbReference type="Proteomes" id="UP001059745">
    <property type="component" value="Chromosome 1"/>
</dbReference>
<evidence type="ECO:0008006" key="4">
    <source>
        <dbReference type="Google" id="ProtNLM"/>
    </source>
</evidence>
<feature type="transmembrane region" description="Helical" evidence="1">
    <location>
        <begin position="83"/>
        <end position="101"/>
    </location>
</feature>